<evidence type="ECO:0000313" key="4">
    <source>
        <dbReference type="Proteomes" id="UP000253740"/>
    </source>
</evidence>
<dbReference type="OrthoDB" id="9773478at2"/>
<dbReference type="PANTHER" id="PTHR30292:SF0">
    <property type="entry name" value="5-OXOPROLINASE SUBUNIT A"/>
    <property type="match status" value="1"/>
</dbReference>
<comment type="function">
    <text evidence="1">Catalyzes the cleavage of 5-oxoproline to form L-glutamate coupled to the hydrolysis of ATP to ADP and inorganic phosphate.</text>
</comment>
<evidence type="ECO:0000313" key="3">
    <source>
        <dbReference type="EMBL" id="GAP64964.1"/>
    </source>
</evidence>
<dbReference type="EC" id="3.5.2.9" evidence="1"/>
<evidence type="ECO:0000313" key="2">
    <source>
        <dbReference type="EMBL" id="GAN43729.1"/>
    </source>
</evidence>
<keyword evidence="1" id="KW-0547">Nucleotide-binding</keyword>
<accession>A0A0K8QJG0</accession>
<dbReference type="GO" id="GO:0005524">
    <property type="term" value="F:ATP binding"/>
    <property type="evidence" value="ECO:0007669"/>
    <property type="project" value="UniProtKB-UniRule"/>
</dbReference>
<comment type="subunit">
    <text evidence="1">Forms a complex composed of PxpA, PxpB and PxpC.</text>
</comment>
<dbReference type="EMBL" id="DF952378">
    <property type="protein sequence ID" value="GAN43729.1"/>
    <property type="molecule type" value="Genomic_DNA"/>
</dbReference>
<comment type="catalytic activity">
    <reaction evidence="1">
        <text>5-oxo-L-proline + ATP + 2 H2O = L-glutamate + ADP + phosphate + H(+)</text>
        <dbReference type="Rhea" id="RHEA:10348"/>
        <dbReference type="ChEBI" id="CHEBI:15377"/>
        <dbReference type="ChEBI" id="CHEBI:15378"/>
        <dbReference type="ChEBI" id="CHEBI:29985"/>
        <dbReference type="ChEBI" id="CHEBI:30616"/>
        <dbReference type="ChEBI" id="CHEBI:43474"/>
        <dbReference type="ChEBI" id="CHEBI:58402"/>
        <dbReference type="ChEBI" id="CHEBI:456216"/>
        <dbReference type="EC" id="3.5.2.9"/>
    </reaction>
</comment>
<dbReference type="AlphaFoldDB" id="A0A0K8QJG0"/>
<dbReference type="InterPro" id="IPR011330">
    <property type="entry name" value="Glyco_hydro/deAcase_b/a-brl"/>
</dbReference>
<organism evidence="3">
    <name type="scientific">Mizugakiibacter sediminis</name>
    <dbReference type="NCBI Taxonomy" id="1475481"/>
    <lineage>
        <taxon>Bacteria</taxon>
        <taxon>Pseudomonadati</taxon>
        <taxon>Pseudomonadota</taxon>
        <taxon>Gammaproteobacteria</taxon>
        <taxon>Lysobacterales</taxon>
        <taxon>Rhodanobacteraceae</taxon>
        <taxon>Mizugakiibacter</taxon>
    </lineage>
</organism>
<dbReference type="Pfam" id="PF03746">
    <property type="entry name" value="LamB_YcsF"/>
    <property type="match status" value="1"/>
</dbReference>
<dbReference type="GO" id="GO:0017168">
    <property type="term" value="F:5-oxoprolinase (ATP-hydrolyzing) activity"/>
    <property type="evidence" value="ECO:0007669"/>
    <property type="project" value="UniProtKB-UniRule"/>
</dbReference>
<dbReference type="HOGENOM" id="CLU_069535_0_0_6"/>
<gene>
    <name evidence="1" type="primary">pxpA</name>
    <name evidence="2" type="ORF">MBSD_0239</name>
    <name evidence="3" type="ORF">MBSD_n0247</name>
</gene>
<keyword evidence="4" id="KW-1185">Reference proteome</keyword>
<dbReference type="RefSeq" id="WP_062534325.1">
    <property type="nucleotide sequence ID" value="NZ_DF970142.1"/>
</dbReference>
<dbReference type="InterPro" id="IPR005501">
    <property type="entry name" value="LamB/YcsF/PxpA-like"/>
</dbReference>
<proteinExistence type="inferred from homology"/>
<dbReference type="Proteomes" id="UP000253740">
    <property type="component" value="Unassembled WGS sequence"/>
</dbReference>
<protein>
    <recommendedName>
        <fullName evidence="1">5-oxoprolinase subunit A</fullName>
        <shortName evidence="1">5-OPase subunit A</shortName>
        <ecNumber evidence="1">3.5.2.9</ecNumber>
    </recommendedName>
    <alternativeName>
        <fullName evidence="1">5-oxoprolinase (ATP-hydrolyzing) subunit A</fullName>
    </alternativeName>
</protein>
<sequence length="255" mass="26330">MKTLDLNCDMGESYGAWHMGQDEAVLGYVSSANIACGFHAGDPVIMRRTVEAAARRGVAVGAHPSLPDLQGFGRRAMAIAPEEAYALTLYQTGALAAFARAAGARLHHVKPHGALYNMAAKDRALADAIAAAVRDFDGGLVLVGLAGSALVEAGRAAGLAVAREAFADRRYRADGSLTPRSEADAVIDDVAAAVEQALSIATRGEALAGDGARVVIEADTLCVHGDRADAATFARRLRAALEDAGVRIAAPERGA</sequence>
<dbReference type="GO" id="GO:0005975">
    <property type="term" value="P:carbohydrate metabolic process"/>
    <property type="evidence" value="ECO:0007669"/>
    <property type="project" value="InterPro"/>
</dbReference>
<dbReference type="Gene3D" id="3.20.20.370">
    <property type="entry name" value="Glycoside hydrolase/deacetylase"/>
    <property type="match status" value="1"/>
</dbReference>
<dbReference type="HAMAP" id="MF_00691">
    <property type="entry name" value="PxpA"/>
    <property type="match status" value="1"/>
</dbReference>
<dbReference type="CDD" id="cd10787">
    <property type="entry name" value="LamB_YcsF_like"/>
    <property type="match status" value="1"/>
</dbReference>
<dbReference type="STRING" id="1475481.GCA_000953855_00250"/>
<reference evidence="3" key="2">
    <citation type="submission" date="2015-08" db="EMBL/GenBank/DDBJ databases">
        <title>Complete DNA Sequence of Pseudomonas syringae pv. actinidiae, the Causal Agent of Kiwifruit Canker Disease.</title>
        <authorList>
            <person name="Rikkerink E.H.A."/>
            <person name="Fineran P.C."/>
        </authorList>
    </citation>
    <scope>NUCLEOTIDE SEQUENCE</scope>
    <source>
        <strain evidence="3">SkMP5</strain>
    </source>
</reference>
<dbReference type="SUPFAM" id="SSF88713">
    <property type="entry name" value="Glycoside hydrolase/deacetylase"/>
    <property type="match status" value="1"/>
</dbReference>
<dbReference type="EMBL" id="DF970142">
    <property type="protein sequence ID" value="GAP64964.1"/>
    <property type="molecule type" value="Genomic_DNA"/>
</dbReference>
<dbReference type="NCBIfam" id="NF003816">
    <property type="entry name" value="PRK05406.1-5"/>
    <property type="match status" value="1"/>
</dbReference>
<keyword evidence="1" id="KW-0067">ATP-binding</keyword>
<evidence type="ECO:0000256" key="1">
    <source>
        <dbReference type="HAMAP-Rule" id="MF_00691"/>
    </source>
</evidence>
<comment type="similarity">
    <text evidence="1">Belongs to the LamB/PxpA family.</text>
</comment>
<keyword evidence="1" id="KW-0378">Hydrolase</keyword>
<dbReference type="PANTHER" id="PTHR30292">
    <property type="entry name" value="UNCHARACTERIZED PROTEIN YBGL-RELATED"/>
    <property type="match status" value="1"/>
</dbReference>
<dbReference type="NCBIfam" id="NF003814">
    <property type="entry name" value="PRK05406.1-3"/>
    <property type="match status" value="1"/>
</dbReference>
<reference evidence="2" key="1">
    <citation type="submission" date="2015-03" db="EMBL/GenBank/DDBJ databases">
        <title>Draft genome sequence of Mizugakiibacter sediminis skMP5.</title>
        <authorList>
            <person name="Watanabe T."/>
            <person name="Kojima H."/>
            <person name="Fukui M."/>
        </authorList>
    </citation>
    <scope>NUCLEOTIDE SEQUENCE</scope>
    <source>
        <strain evidence="2">SkMP5</strain>
    </source>
</reference>
<name>A0A0K8QJG0_9GAMM</name>